<evidence type="ECO:0000256" key="4">
    <source>
        <dbReference type="ARBA" id="ARBA00016225"/>
    </source>
</evidence>
<evidence type="ECO:0000256" key="13">
    <source>
        <dbReference type="SAM" id="MobiDB-lite"/>
    </source>
</evidence>
<keyword evidence="10 14" id="KW-0378">Hydrolase</keyword>
<dbReference type="GO" id="GO:0033204">
    <property type="term" value="F:ribonuclease P RNA binding"/>
    <property type="evidence" value="ECO:0007669"/>
    <property type="project" value="InterPro"/>
</dbReference>
<protein>
    <recommendedName>
        <fullName evidence="4">Ribonuclease P protein subunit p29</fullName>
    </recommendedName>
</protein>
<keyword evidence="7" id="KW-0819">tRNA processing</keyword>
<proteinExistence type="inferred from homology"/>
<comment type="caution">
    <text evidence="14">The sequence shown here is derived from an EMBL/GenBank/DDBJ whole genome shotgun (WGS) entry which is preliminary data.</text>
</comment>
<evidence type="ECO:0000256" key="10">
    <source>
        <dbReference type="ARBA" id="ARBA00022801"/>
    </source>
</evidence>
<feature type="region of interest" description="Disordered" evidence="13">
    <location>
        <begin position="77"/>
        <end position="100"/>
    </location>
</feature>
<keyword evidence="5" id="KW-0963">Cytoplasm</keyword>
<dbReference type="GO" id="GO:0005730">
    <property type="term" value="C:nucleolus"/>
    <property type="evidence" value="ECO:0007669"/>
    <property type="project" value="UniProtKB-SubCell"/>
</dbReference>
<dbReference type="GO" id="GO:0000172">
    <property type="term" value="C:ribonuclease MRP complex"/>
    <property type="evidence" value="ECO:0007669"/>
    <property type="project" value="InterPro"/>
</dbReference>
<reference evidence="14" key="1">
    <citation type="submission" date="2022-07" db="EMBL/GenBank/DDBJ databases">
        <title>Phylogenomic reconstructions and comparative analyses of Kickxellomycotina fungi.</title>
        <authorList>
            <person name="Reynolds N.K."/>
            <person name="Stajich J.E."/>
            <person name="Barry K."/>
            <person name="Grigoriev I.V."/>
            <person name="Crous P."/>
            <person name="Smith M.E."/>
        </authorList>
    </citation>
    <scope>NUCLEOTIDE SEQUENCE</scope>
    <source>
        <strain evidence="14">NBRC 105413</strain>
    </source>
</reference>
<keyword evidence="9" id="KW-0255">Endonuclease</keyword>
<dbReference type="HAMAP" id="MF_00754">
    <property type="entry name" value="RNase_P_1"/>
    <property type="match status" value="1"/>
</dbReference>
<dbReference type="GO" id="GO:0004519">
    <property type="term" value="F:endonuclease activity"/>
    <property type="evidence" value="ECO:0007669"/>
    <property type="project" value="UniProtKB-KW"/>
</dbReference>
<dbReference type="GO" id="GO:0001682">
    <property type="term" value="P:tRNA 5'-leader removal"/>
    <property type="evidence" value="ECO:0007669"/>
    <property type="project" value="InterPro"/>
</dbReference>
<dbReference type="GO" id="GO:0030677">
    <property type="term" value="C:ribonuclease P complex"/>
    <property type="evidence" value="ECO:0007669"/>
    <property type="project" value="InterPro"/>
</dbReference>
<evidence type="ECO:0000256" key="1">
    <source>
        <dbReference type="ARBA" id="ARBA00002435"/>
    </source>
</evidence>
<comment type="subunit">
    <text evidence="12">Component of nuclear RNase P and RNase MRP ribonucleoproteins. RNase P consists of a catalytic RNA moiety and 10 different protein chains; POP1, POP4, POP5, POP7, RPP14, RPP21, RPP25, RPP30, RPP38 and RPP40. Within the RNase P complex, POP1, POP7 and RPP25 form the 'finger' subcomplex, POP5, RPP14, RPP40 and homodimeric RPP30 form the 'palm' subcomplex, and RPP21, POP4 and RPP38 form the 'wrist' subcomplex. All subunits of the RNase P complex interact with the catalytic RNA. Several subunits of RNase P are also part of the RNase MRP complex. RNase MRP consists of a catalytic RNA moiety and about 8 protein subunits; POP1, POP7, RPP25, RPP30, RPP38, RPP40 and possibly also POP4 and POP5.</text>
</comment>
<keyword evidence="11" id="KW-0539">Nucleus</keyword>
<evidence type="ECO:0000313" key="14">
    <source>
        <dbReference type="EMBL" id="KAJ1645770.1"/>
    </source>
</evidence>
<dbReference type="GO" id="GO:0006364">
    <property type="term" value="P:rRNA processing"/>
    <property type="evidence" value="ECO:0007669"/>
    <property type="project" value="TreeGrafter"/>
</dbReference>
<comment type="subcellular location">
    <subcellularLocation>
        <location evidence="2">Nucleus</location>
        <location evidence="2">Nucleolus</location>
    </subcellularLocation>
</comment>
<evidence type="ECO:0000256" key="6">
    <source>
        <dbReference type="ARBA" id="ARBA00022553"/>
    </source>
</evidence>
<evidence type="ECO:0000256" key="5">
    <source>
        <dbReference type="ARBA" id="ARBA00022490"/>
    </source>
</evidence>
<dbReference type="PANTHER" id="PTHR13348">
    <property type="entry name" value="RIBONUCLEASE P SUBUNIT P29"/>
    <property type="match status" value="1"/>
</dbReference>
<dbReference type="FunFam" id="2.30.30.210:FF:000001">
    <property type="entry name" value="Ribonuclease P protein subunit p29"/>
    <property type="match status" value="1"/>
</dbReference>
<dbReference type="PANTHER" id="PTHR13348:SF0">
    <property type="entry name" value="RIBONUCLEASE P PROTEIN SUBUNIT P29"/>
    <property type="match status" value="1"/>
</dbReference>
<organism evidence="14 15">
    <name type="scientific">Coemansia asiatica</name>
    <dbReference type="NCBI Taxonomy" id="1052880"/>
    <lineage>
        <taxon>Eukaryota</taxon>
        <taxon>Fungi</taxon>
        <taxon>Fungi incertae sedis</taxon>
        <taxon>Zoopagomycota</taxon>
        <taxon>Kickxellomycotina</taxon>
        <taxon>Kickxellomycetes</taxon>
        <taxon>Kickxellales</taxon>
        <taxon>Kickxellaceae</taxon>
        <taxon>Coemansia</taxon>
    </lineage>
</organism>
<keyword evidence="8" id="KW-0540">Nuclease</keyword>
<comment type="function">
    <text evidence="1">Component of ribonuclease P, a ribonucleoprotein complex that generates mature tRNA molecules by cleaving their 5'-ends.</text>
</comment>
<evidence type="ECO:0000256" key="3">
    <source>
        <dbReference type="ARBA" id="ARBA00006181"/>
    </source>
</evidence>
<dbReference type="EMBL" id="JANBOH010000089">
    <property type="protein sequence ID" value="KAJ1645770.1"/>
    <property type="molecule type" value="Genomic_DNA"/>
</dbReference>
<name>A0A9W8CKQ9_9FUNG</name>
<evidence type="ECO:0000313" key="15">
    <source>
        <dbReference type="Proteomes" id="UP001145021"/>
    </source>
</evidence>
<dbReference type="InterPro" id="IPR016848">
    <property type="entry name" value="RNase_P/MRP_Rpp29-subunit"/>
</dbReference>
<dbReference type="GO" id="GO:0016787">
    <property type="term" value="F:hydrolase activity"/>
    <property type="evidence" value="ECO:0007669"/>
    <property type="project" value="UniProtKB-KW"/>
</dbReference>
<evidence type="ECO:0000256" key="8">
    <source>
        <dbReference type="ARBA" id="ARBA00022722"/>
    </source>
</evidence>
<dbReference type="AlphaFoldDB" id="A0A9W8CKQ9"/>
<dbReference type="InterPro" id="IPR036980">
    <property type="entry name" value="RNase_P/MRP_Rpp29_sf"/>
</dbReference>
<dbReference type="SUPFAM" id="SSF101744">
    <property type="entry name" value="Rof/RNase P subunit-like"/>
    <property type="match status" value="1"/>
</dbReference>
<dbReference type="SMART" id="SM00538">
    <property type="entry name" value="POP4"/>
    <property type="match status" value="1"/>
</dbReference>
<dbReference type="Gene3D" id="2.30.30.210">
    <property type="entry name" value="Ribonuclease P/MRP, subunit p29"/>
    <property type="match status" value="1"/>
</dbReference>
<dbReference type="InterPro" id="IPR023534">
    <property type="entry name" value="Rof/RNase_P-like"/>
</dbReference>
<dbReference type="InterPro" id="IPR002730">
    <property type="entry name" value="Rpp29/RNP1"/>
</dbReference>
<evidence type="ECO:0000256" key="7">
    <source>
        <dbReference type="ARBA" id="ARBA00022694"/>
    </source>
</evidence>
<evidence type="ECO:0000256" key="9">
    <source>
        <dbReference type="ARBA" id="ARBA00022759"/>
    </source>
</evidence>
<evidence type="ECO:0000256" key="12">
    <source>
        <dbReference type="ARBA" id="ARBA00046486"/>
    </source>
</evidence>
<evidence type="ECO:0000256" key="2">
    <source>
        <dbReference type="ARBA" id="ARBA00004604"/>
    </source>
</evidence>
<keyword evidence="6" id="KW-0597">Phosphoprotein</keyword>
<comment type="similarity">
    <text evidence="3">Belongs to the eukaryotic/archaeal RNase P protein component 1 family.</text>
</comment>
<gene>
    <name evidence="14" type="primary">POP4</name>
    <name evidence="14" type="ORF">LPJ64_002663</name>
</gene>
<accession>A0A9W8CKQ9</accession>
<dbReference type="Pfam" id="PF01868">
    <property type="entry name" value="RNase_P-MRP_p29"/>
    <property type="match status" value="1"/>
</dbReference>
<keyword evidence="15" id="KW-1185">Reference proteome</keyword>
<evidence type="ECO:0000256" key="11">
    <source>
        <dbReference type="ARBA" id="ARBA00023242"/>
    </source>
</evidence>
<sequence length="258" mass="29101">MSDSNKTSEIGFYTPLSETLKKRSGGPPDVPIDPVTKKFTPGYIERTVDTQVSDIRGQAAFRDRVDGRELMLVNPYREMPGDTRGSKGGRDKGGRRIRRKTVTAREKRQLKLYDLPKEACRYELFQSLNLMWNEYMEGLLATKQMPGPMGLFVGDGKQRQNMLARLVKADFHGALLEVVRSKCPNFVGIKGIVAQETKNVFKVVTRDDRLVVVPKTKTVFTVEFASGGHCTIYGDQFSFRASERASKKFKPKPTIDIN</sequence>
<feature type="compositionally biased region" description="Basic and acidic residues" evidence="13">
    <location>
        <begin position="79"/>
        <end position="94"/>
    </location>
</feature>
<feature type="region of interest" description="Disordered" evidence="13">
    <location>
        <begin position="17"/>
        <end position="37"/>
    </location>
</feature>
<dbReference type="Proteomes" id="UP001145021">
    <property type="component" value="Unassembled WGS sequence"/>
</dbReference>
<dbReference type="InterPro" id="IPR023538">
    <property type="entry name" value="RNP1"/>
</dbReference>